<sequence>MLKKSSNAISQITRRDVNNYLNRLSQQHYRESQYVQKVLSGLIIEFLGDC</sequence>
<dbReference type="STRING" id="1238424.J07HQW1_00116"/>
<dbReference type="Proteomes" id="UP000030649">
    <property type="component" value="Unassembled WGS sequence"/>
</dbReference>
<protein>
    <submittedName>
        <fullName evidence="1">Uncharacterized protein</fullName>
    </submittedName>
</protein>
<accession>U1N195</accession>
<dbReference type="HOGENOM" id="CLU_3113007_0_0_2"/>
<dbReference type="EMBL" id="KE356560">
    <property type="protein sequence ID" value="ERG90103.1"/>
    <property type="molecule type" value="Genomic_DNA"/>
</dbReference>
<reference evidence="1 2" key="1">
    <citation type="journal article" date="2013" name="PLoS ONE">
        <title>Assembly-driven community genomics of a hypersaline microbial ecosystem.</title>
        <authorList>
            <person name="Podell S."/>
            <person name="Ugalde J.A."/>
            <person name="Narasingarao P."/>
            <person name="Banfield J.F."/>
            <person name="Heidelberg K.B."/>
            <person name="Allen E.E."/>
        </authorList>
    </citation>
    <scope>NUCLEOTIDE SEQUENCE [LARGE SCALE GENOMIC DNA]</scope>
    <source>
        <strain evidence="2">J07HQW1</strain>
    </source>
</reference>
<organism evidence="1 2">
    <name type="scientific">Haloquadratum walsbyi J07HQW1</name>
    <dbReference type="NCBI Taxonomy" id="1238424"/>
    <lineage>
        <taxon>Archaea</taxon>
        <taxon>Methanobacteriati</taxon>
        <taxon>Methanobacteriota</taxon>
        <taxon>Stenosarchaea group</taxon>
        <taxon>Halobacteria</taxon>
        <taxon>Halobacteriales</taxon>
        <taxon>Haloferacaceae</taxon>
        <taxon>Haloquadratum</taxon>
    </lineage>
</organism>
<gene>
    <name evidence="1" type="ORF">J07HQW1_00116</name>
</gene>
<name>U1N195_9EURY</name>
<dbReference type="AlphaFoldDB" id="U1N195"/>
<evidence type="ECO:0000313" key="1">
    <source>
        <dbReference type="EMBL" id="ERG90103.1"/>
    </source>
</evidence>
<evidence type="ECO:0000313" key="2">
    <source>
        <dbReference type="Proteomes" id="UP000030649"/>
    </source>
</evidence>
<proteinExistence type="predicted"/>